<proteinExistence type="predicted"/>
<feature type="region of interest" description="Disordered" evidence="1">
    <location>
        <begin position="215"/>
        <end position="236"/>
    </location>
</feature>
<feature type="compositionally biased region" description="Low complexity" evidence="1">
    <location>
        <begin position="16"/>
        <end position="39"/>
    </location>
</feature>
<dbReference type="AlphaFoldDB" id="A0A7S2FX31"/>
<organism evidence="2">
    <name type="scientific">Florenciella parvula</name>
    <dbReference type="NCBI Taxonomy" id="236787"/>
    <lineage>
        <taxon>Eukaryota</taxon>
        <taxon>Sar</taxon>
        <taxon>Stramenopiles</taxon>
        <taxon>Ochrophyta</taxon>
        <taxon>Dictyochophyceae</taxon>
        <taxon>Florenciellales</taxon>
        <taxon>Florenciella</taxon>
    </lineage>
</organism>
<sequence>MPITLDDIDAILGFGLPAPDFAADPPAGPGSAPTGTPVGQLAADGAERTRARKRTDGADSKPAQRTKKRRMTTEEKVRKFLDGGTWNALLAPGESALSAEFTSRVATAAATMGLPDRVPDAPAPAVLSAADEGGGDAAPVRALSKPTYKSIDNLLCLAVAAPSHCNQQHIGRPQRSPQDKATATAGLALTSNASFCRTPEPLSAASTAAAAALPGPSPSVPALSSPARATAASRSPAVSIEMGMPKMWRSHSGTQLSCY</sequence>
<dbReference type="EMBL" id="HBGT01017549">
    <property type="protein sequence ID" value="CAD9418455.1"/>
    <property type="molecule type" value="Transcribed_RNA"/>
</dbReference>
<feature type="compositionally biased region" description="Basic and acidic residues" evidence="1">
    <location>
        <begin position="45"/>
        <end position="59"/>
    </location>
</feature>
<evidence type="ECO:0000313" key="2">
    <source>
        <dbReference type="EMBL" id="CAD9418455.1"/>
    </source>
</evidence>
<feature type="region of interest" description="Disordered" evidence="1">
    <location>
        <begin position="16"/>
        <end position="73"/>
    </location>
</feature>
<name>A0A7S2FX31_9STRA</name>
<reference evidence="2" key="1">
    <citation type="submission" date="2021-01" db="EMBL/GenBank/DDBJ databases">
        <authorList>
            <person name="Corre E."/>
            <person name="Pelletier E."/>
            <person name="Niang G."/>
            <person name="Scheremetjew M."/>
            <person name="Finn R."/>
            <person name="Kale V."/>
            <person name="Holt S."/>
            <person name="Cochrane G."/>
            <person name="Meng A."/>
            <person name="Brown T."/>
            <person name="Cohen L."/>
        </authorList>
    </citation>
    <scope>NUCLEOTIDE SEQUENCE</scope>
    <source>
        <strain evidence="2">RCC1693</strain>
    </source>
</reference>
<protein>
    <submittedName>
        <fullName evidence="2">Uncharacterized protein</fullName>
    </submittedName>
</protein>
<accession>A0A7S2FX31</accession>
<evidence type="ECO:0000256" key="1">
    <source>
        <dbReference type="SAM" id="MobiDB-lite"/>
    </source>
</evidence>
<gene>
    <name evidence="2" type="ORF">FPAR1323_LOCUS9317</name>
</gene>